<dbReference type="SMART" id="SM01340">
    <property type="entry name" value="DNA_mis_repair"/>
    <property type="match status" value="1"/>
</dbReference>
<sequence length="805" mass="87939">MSLKTLPKSTQSRIGSEQVITRPENVVKELVENALDAGAQSIDVRVVDGGLKEISVKDDGTGVLPEDAPSLAKAHTTSKLSSFEALPDVRTYGFRGEALHSIAQSAGKLIITTRTSDEAVGRSYHFNQNGLVTDEGSCAHPLGTTVVVKGLFQKAAVRRQDTISKKFGTSLASHLQSFRVITPLHDEDATYSENGLPDQTVQIDAVLPKANADVDVVTKTTPDRIFVCVNGRPLTVKNKFDKALKKVIKMIKDAFLGEAAGRKDPFVWLHILLPPRLVDVNLEPNKTAVAFNENLIMPCVEKLIEQAFPPKHLPGTIALIDTDGVDAGGISIPTEQSDNDEQRVSSDHRSPTERQPLQIFADSDDDEPSVIVPPNTTRNLVSRSLRSAAPKTMTTSPQLLTPERRSSVQANPDPLQRSNGPKSRGADGLADVDPSVAYLFESPSHESTASRKRPSPSTVSPSPAKRTSVSRSYPSPTPSTTQPTLRGFMSGNFTPAKPSPKRPVVSHPTQSPKRVKVNHPVFTADESVDVALDYGSVRKSYWSMLRNREHGTESGGIARRRKKALQVVGTAAMNANAAWAVRVRDHVLLLNVTRMLEVVHFKSLMSSYSVRADPLPIPLCMNTETLGPDVVIWMRNYLRRTVGNDATGARKVRVDDPRVLKNGFEVVLREERNEIILDIIGVTTILEPYNETDLASLIRTLQTHDAPSNHRPLTPTTDPISSSRPRKVVDFFMKESKGLARQQCLVPSEDGEGEAYKRMASTVGDATRRFFEVQGGVEADTWICPHGKIVGKRLIGEVVQVGAEG</sequence>
<dbReference type="InterPro" id="IPR013507">
    <property type="entry name" value="DNA_mismatch_S5_2-like"/>
</dbReference>
<protein>
    <submittedName>
        <fullName evidence="6">ATP-binding mismatch repair protein</fullName>
    </submittedName>
</protein>
<organism evidence="6 7">
    <name type="scientific">Rhizophlyctis rosea</name>
    <dbReference type="NCBI Taxonomy" id="64517"/>
    <lineage>
        <taxon>Eukaryota</taxon>
        <taxon>Fungi</taxon>
        <taxon>Fungi incertae sedis</taxon>
        <taxon>Chytridiomycota</taxon>
        <taxon>Chytridiomycota incertae sedis</taxon>
        <taxon>Chytridiomycetes</taxon>
        <taxon>Rhizophlyctidales</taxon>
        <taxon>Rhizophlyctidaceae</taxon>
        <taxon>Rhizophlyctis</taxon>
    </lineage>
</organism>
<dbReference type="InterPro" id="IPR014762">
    <property type="entry name" value="DNA_mismatch_repair_CS"/>
</dbReference>
<dbReference type="PROSITE" id="PS00058">
    <property type="entry name" value="DNA_MISMATCH_REPAIR_1"/>
    <property type="match status" value="1"/>
</dbReference>
<feature type="compositionally biased region" description="Polar residues" evidence="4">
    <location>
        <begin position="374"/>
        <end position="385"/>
    </location>
</feature>
<feature type="domain" description="DNA mismatch repair protein S5" evidence="5">
    <location>
        <begin position="163"/>
        <end position="309"/>
    </location>
</feature>
<dbReference type="NCBIfam" id="TIGR00585">
    <property type="entry name" value="mutl"/>
    <property type="match status" value="1"/>
</dbReference>
<evidence type="ECO:0000313" key="6">
    <source>
        <dbReference type="EMBL" id="KAJ3055600.1"/>
    </source>
</evidence>
<dbReference type="InterPro" id="IPR036890">
    <property type="entry name" value="HATPase_C_sf"/>
</dbReference>
<dbReference type="SUPFAM" id="SSF54211">
    <property type="entry name" value="Ribosomal protein S5 domain 2-like"/>
    <property type="match status" value="1"/>
</dbReference>
<dbReference type="InterPro" id="IPR020568">
    <property type="entry name" value="Ribosomal_Su5_D2-typ_SF"/>
</dbReference>
<dbReference type="InterPro" id="IPR002099">
    <property type="entry name" value="MutL/Mlh/PMS"/>
</dbReference>
<evidence type="ECO:0000259" key="5">
    <source>
        <dbReference type="SMART" id="SM01340"/>
    </source>
</evidence>
<comment type="caution">
    <text evidence="6">The sequence shown here is derived from an EMBL/GenBank/DDBJ whole genome shotgun (WGS) entry which is preliminary data.</text>
</comment>
<dbReference type="Gene3D" id="3.30.230.10">
    <property type="match status" value="1"/>
</dbReference>
<dbReference type="PANTHER" id="PTHR10073">
    <property type="entry name" value="DNA MISMATCH REPAIR PROTEIN MLH, PMS, MUTL"/>
    <property type="match status" value="1"/>
</dbReference>
<keyword evidence="7" id="KW-1185">Reference proteome</keyword>
<dbReference type="Gene3D" id="3.30.565.10">
    <property type="entry name" value="Histidine kinase-like ATPase, C-terminal domain"/>
    <property type="match status" value="1"/>
</dbReference>
<dbReference type="PANTHER" id="PTHR10073:SF12">
    <property type="entry name" value="DNA MISMATCH REPAIR PROTEIN MLH1"/>
    <property type="match status" value="1"/>
</dbReference>
<dbReference type="GO" id="GO:0032389">
    <property type="term" value="C:MutLalpha complex"/>
    <property type="evidence" value="ECO:0007669"/>
    <property type="project" value="TreeGrafter"/>
</dbReference>
<name>A0AAD5SHL7_9FUNG</name>
<evidence type="ECO:0000256" key="1">
    <source>
        <dbReference type="ARBA" id="ARBA00006082"/>
    </source>
</evidence>
<dbReference type="AlphaFoldDB" id="A0AAD5SHL7"/>
<proteinExistence type="inferred from homology"/>
<dbReference type="GO" id="GO:0005524">
    <property type="term" value="F:ATP binding"/>
    <property type="evidence" value="ECO:0007669"/>
    <property type="project" value="UniProtKB-KW"/>
</dbReference>
<dbReference type="GO" id="GO:0030983">
    <property type="term" value="F:mismatched DNA binding"/>
    <property type="evidence" value="ECO:0007669"/>
    <property type="project" value="InterPro"/>
</dbReference>
<comment type="similarity">
    <text evidence="1">Belongs to the DNA mismatch repair MutL/HexB family.</text>
</comment>
<keyword evidence="6" id="KW-0547">Nucleotide-binding</keyword>
<evidence type="ECO:0000256" key="3">
    <source>
        <dbReference type="ARBA" id="ARBA00023204"/>
    </source>
</evidence>
<accession>A0AAD5SHL7</accession>
<keyword evidence="3" id="KW-0234">DNA repair</keyword>
<gene>
    <name evidence="6" type="primary">PMS1</name>
    <name evidence="6" type="ORF">HK097_010024</name>
</gene>
<dbReference type="Pfam" id="PF01119">
    <property type="entry name" value="DNA_mis_repair"/>
    <property type="match status" value="1"/>
</dbReference>
<dbReference type="FunFam" id="3.30.565.10:FF:000017">
    <property type="entry name" value="PMS1 homolog 1, mismatch repair system component"/>
    <property type="match status" value="1"/>
</dbReference>
<dbReference type="CDD" id="cd16926">
    <property type="entry name" value="HATPase_MutL-MLH-PMS-like"/>
    <property type="match status" value="1"/>
</dbReference>
<dbReference type="GO" id="GO:0006298">
    <property type="term" value="P:mismatch repair"/>
    <property type="evidence" value="ECO:0007669"/>
    <property type="project" value="InterPro"/>
</dbReference>
<feature type="region of interest" description="Disordered" evidence="4">
    <location>
        <begin position="328"/>
        <end position="430"/>
    </location>
</feature>
<dbReference type="InterPro" id="IPR014721">
    <property type="entry name" value="Ribsml_uS5_D2-typ_fold_subgr"/>
</dbReference>
<keyword evidence="2" id="KW-0227">DNA damage</keyword>
<feature type="region of interest" description="Disordered" evidence="4">
    <location>
        <begin position="442"/>
        <end position="514"/>
    </location>
</feature>
<dbReference type="EMBL" id="JADGJD010000071">
    <property type="protein sequence ID" value="KAJ3055600.1"/>
    <property type="molecule type" value="Genomic_DNA"/>
</dbReference>
<feature type="compositionally biased region" description="Low complexity" evidence="4">
    <location>
        <begin position="467"/>
        <end position="484"/>
    </location>
</feature>
<evidence type="ECO:0000256" key="4">
    <source>
        <dbReference type="SAM" id="MobiDB-lite"/>
    </source>
</evidence>
<dbReference type="SUPFAM" id="SSF55874">
    <property type="entry name" value="ATPase domain of HSP90 chaperone/DNA topoisomerase II/histidine kinase"/>
    <property type="match status" value="1"/>
</dbReference>
<keyword evidence="6" id="KW-0067">ATP-binding</keyword>
<dbReference type="GO" id="GO:0016887">
    <property type="term" value="F:ATP hydrolysis activity"/>
    <property type="evidence" value="ECO:0007669"/>
    <property type="project" value="InterPro"/>
</dbReference>
<dbReference type="Pfam" id="PF13589">
    <property type="entry name" value="HATPase_c_3"/>
    <property type="match status" value="1"/>
</dbReference>
<dbReference type="Proteomes" id="UP001212841">
    <property type="component" value="Unassembled WGS sequence"/>
</dbReference>
<evidence type="ECO:0000256" key="2">
    <source>
        <dbReference type="ARBA" id="ARBA00022763"/>
    </source>
</evidence>
<evidence type="ECO:0000313" key="7">
    <source>
        <dbReference type="Proteomes" id="UP001212841"/>
    </source>
</evidence>
<feature type="compositionally biased region" description="Basic and acidic residues" evidence="4">
    <location>
        <begin position="340"/>
        <end position="352"/>
    </location>
</feature>
<dbReference type="InterPro" id="IPR038973">
    <property type="entry name" value="MutL/Mlh/Pms-like"/>
</dbReference>
<dbReference type="GO" id="GO:0140664">
    <property type="term" value="F:ATP-dependent DNA damage sensor activity"/>
    <property type="evidence" value="ECO:0007669"/>
    <property type="project" value="InterPro"/>
</dbReference>
<reference evidence="6" key="1">
    <citation type="submission" date="2020-05" db="EMBL/GenBank/DDBJ databases">
        <title>Phylogenomic resolution of chytrid fungi.</title>
        <authorList>
            <person name="Stajich J.E."/>
            <person name="Amses K."/>
            <person name="Simmons R."/>
            <person name="Seto K."/>
            <person name="Myers J."/>
            <person name="Bonds A."/>
            <person name="Quandt C.A."/>
            <person name="Barry K."/>
            <person name="Liu P."/>
            <person name="Grigoriev I."/>
            <person name="Longcore J.E."/>
            <person name="James T.Y."/>
        </authorList>
    </citation>
    <scope>NUCLEOTIDE SEQUENCE</scope>
    <source>
        <strain evidence="6">JEL0318</strain>
    </source>
</reference>